<evidence type="ECO:0000256" key="1">
    <source>
        <dbReference type="SAM" id="MobiDB-lite"/>
    </source>
</evidence>
<evidence type="ECO:0000313" key="3">
    <source>
        <dbReference type="EMBL" id="MFL9842504.1"/>
    </source>
</evidence>
<sequence>MNRLIPCALLAPLALLAACSGEPVLNDVTQNNAQEMEPLSLPDPVEPAPTPSASASTAAVAAEIPEAFRGRWSGKAGDCGKGSDITRLEITPAELRFYESSGTVTGIEGEGAEIAVTARYTGEGEAWTATRSFELSPDGKTLTSEGMARVRCP</sequence>
<protein>
    <recommendedName>
        <fullName evidence="5">Membrane-bound lysozyme-inhibitor of c-type lysozyme</fullName>
    </recommendedName>
</protein>
<dbReference type="EMBL" id="JBELQC010000003">
    <property type="protein sequence ID" value="MFL9842504.1"/>
    <property type="molecule type" value="Genomic_DNA"/>
</dbReference>
<name>A0ABW8YQE2_9SPHN</name>
<proteinExistence type="predicted"/>
<evidence type="ECO:0000313" key="4">
    <source>
        <dbReference type="Proteomes" id="UP001629244"/>
    </source>
</evidence>
<comment type="caution">
    <text evidence="3">The sequence shown here is derived from an EMBL/GenBank/DDBJ whole genome shotgun (WGS) entry which is preliminary data.</text>
</comment>
<feature type="region of interest" description="Disordered" evidence="1">
    <location>
        <begin position="37"/>
        <end position="59"/>
    </location>
</feature>
<reference evidence="3 4" key="1">
    <citation type="submission" date="2024-06" db="EMBL/GenBank/DDBJ databases">
        <authorList>
            <person name="Kaempfer P."/>
            <person name="Viver T."/>
        </authorList>
    </citation>
    <scope>NUCLEOTIDE SEQUENCE [LARGE SCALE GENOMIC DNA]</scope>
    <source>
        <strain evidence="3 4">ST-64</strain>
    </source>
</reference>
<dbReference type="RefSeq" id="WP_408080229.1">
    <property type="nucleotide sequence ID" value="NZ_JBELQC010000003.1"/>
</dbReference>
<organism evidence="3 4">
    <name type="scientific">Sphingomonas plantiphila</name>
    <dbReference type="NCBI Taxonomy" id="3163295"/>
    <lineage>
        <taxon>Bacteria</taxon>
        <taxon>Pseudomonadati</taxon>
        <taxon>Pseudomonadota</taxon>
        <taxon>Alphaproteobacteria</taxon>
        <taxon>Sphingomonadales</taxon>
        <taxon>Sphingomonadaceae</taxon>
        <taxon>Sphingomonas</taxon>
    </lineage>
</organism>
<dbReference type="PROSITE" id="PS51257">
    <property type="entry name" value="PROKAR_LIPOPROTEIN"/>
    <property type="match status" value="1"/>
</dbReference>
<keyword evidence="2" id="KW-0732">Signal</keyword>
<evidence type="ECO:0000256" key="2">
    <source>
        <dbReference type="SAM" id="SignalP"/>
    </source>
</evidence>
<evidence type="ECO:0008006" key="5">
    <source>
        <dbReference type="Google" id="ProtNLM"/>
    </source>
</evidence>
<gene>
    <name evidence="3" type="ORF">ABS767_16155</name>
</gene>
<keyword evidence="4" id="KW-1185">Reference proteome</keyword>
<dbReference type="Proteomes" id="UP001629244">
    <property type="component" value="Unassembled WGS sequence"/>
</dbReference>
<feature type="chain" id="PRO_5045774281" description="Membrane-bound lysozyme-inhibitor of c-type lysozyme" evidence="2">
    <location>
        <begin position="18"/>
        <end position="153"/>
    </location>
</feature>
<accession>A0ABW8YQE2</accession>
<feature type="signal peptide" evidence="2">
    <location>
        <begin position="1"/>
        <end position="17"/>
    </location>
</feature>